<dbReference type="Pfam" id="PF00367">
    <property type="entry name" value="PTS_EIIB"/>
    <property type="match status" value="1"/>
</dbReference>
<dbReference type="RefSeq" id="WP_113845088.1">
    <property type="nucleotide sequence ID" value="NZ_LEPB01000001.1"/>
</dbReference>
<proteinExistence type="predicted"/>
<evidence type="ECO:0000259" key="13">
    <source>
        <dbReference type="PROSITE" id="PS51093"/>
    </source>
</evidence>
<protein>
    <recommendedName>
        <fullName evidence="18">PTS beta-glucoside transporter subunit EIIBCA</fullName>
    </recommendedName>
</protein>
<feature type="domain" description="PTS EIIA type-1" evidence="13">
    <location>
        <begin position="482"/>
        <end position="586"/>
    </location>
</feature>
<evidence type="ECO:0000256" key="1">
    <source>
        <dbReference type="ARBA" id="ARBA00004651"/>
    </source>
</evidence>
<dbReference type="CDD" id="cd00212">
    <property type="entry name" value="PTS_IIB_glc"/>
    <property type="match status" value="1"/>
</dbReference>
<evidence type="ECO:0000256" key="8">
    <source>
        <dbReference type="ARBA" id="ARBA00022777"/>
    </source>
</evidence>
<organism evidence="16 17">
    <name type="scientific">Enterococcus durans</name>
    <dbReference type="NCBI Taxonomy" id="53345"/>
    <lineage>
        <taxon>Bacteria</taxon>
        <taxon>Bacillati</taxon>
        <taxon>Bacillota</taxon>
        <taxon>Bacilli</taxon>
        <taxon>Lactobacillales</taxon>
        <taxon>Enterococcaceae</taxon>
        <taxon>Enterococcus</taxon>
    </lineage>
</organism>
<dbReference type="InterPro" id="IPR036878">
    <property type="entry name" value="Glu_permease_IIB"/>
</dbReference>
<dbReference type="AlphaFoldDB" id="A0A367CGX4"/>
<gene>
    <name evidence="16" type="ORF">EA71_00079</name>
</gene>
<dbReference type="InterPro" id="IPR050558">
    <property type="entry name" value="PTS_Sugar-Specific_Components"/>
</dbReference>
<feature type="transmembrane region" description="Helical" evidence="12">
    <location>
        <begin position="353"/>
        <end position="372"/>
    </location>
</feature>
<comment type="caution">
    <text evidence="16">The sequence shown here is derived from an EMBL/GenBank/DDBJ whole genome shotgun (WGS) entry which is preliminary data.</text>
</comment>
<dbReference type="InterPro" id="IPR018113">
    <property type="entry name" value="PTrfase_EIIB_Cys"/>
</dbReference>
<keyword evidence="6" id="KW-0598">Phosphotransferase system</keyword>
<keyword evidence="9 12" id="KW-1133">Transmembrane helix</keyword>
<evidence type="ECO:0008006" key="18">
    <source>
        <dbReference type="Google" id="ProtNLM"/>
    </source>
</evidence>
<dbReference type="InterPro" id="IPR011297">
    <property type="entry name" value="PTS_IIABC_b_glu"/>
</dbReference>
<dbReference type="InterPro" id="IPR001996">
    <property type="entry name" value="PTS_IIB_1"/>
</dbReference>
<name>A0A367CGX4_9ENTE</name>
<evidence type="ECO:0000256" key="4">
    <source>
        <dbReference type="ARBA" id="ARBA00022597"/>
    </source>
</evidence>
<dbReference type="PROSITE" id="PS00371">
    <property type="entry name" value="PTS_EIIA_TYPE_1_HIS"/>
    <property type="match status" value="1"/>
</dbReference>
<dbReference type="InterPro" id="IPR003352">
    <property type="entry name" value="PTS_EIIC"/>
</dbReference>
<dbReference type="GO" id="GO:0009401">
    <property type="term" value="P:phosphoenolpyruvate-dependent sugar phosphotransferase system"/>
    <property type="evidence" value="ECO:0007669"/>
    <property type="project" value="UniProtKB-KW"/>
</dbReference>
<keyword evidence="2" id="KW-0813">Transport</keyword>
<keyword evidence="10 12" id="KW-0472">Membrane</keyword>
<feature type="transmembrane region" description="Helical" evidence="12">
    <location>
        <begin position="206"/>
        <end position="225"/>
    </location>
</feature>
<feature type="transmembrane region" description="Helical" evidence="12">
    <location>
        <begin position="320"/>
        <end position="341"/>
    </location>
</feature>
<evidence type="ECO:0000313" key="16">
    <source>
        <dbReference type="EMBL" id="RCA11875.1"/>
    </source>
</evidence>
<dbReference type="InterPro" id="IPR011055">
    <property type="entry name" value="Dup_hybrid_motif"/>
</dbReference>
<feature type="domain" description="PTS EIIC type-1" evidence="15">
    <location>
        <begin position="106"/>
        <end position="459"/>
    </location>
</feature>
<feature type="transmembrane region" description="Helical" evidence="12">
    <location>
        <begin position="115"/>
        <end position="138"/>
    </location>
</feature>
<comment type="subcellular location">
    <subcellularLocation>
        <location evidence="1">Cell membrane</location>
        <topology evidence="1">Multi-pass membrane protein</topology>
    </subcellularLocation>
</comment>
<dbReference type="PANTHER" id="PTHR30175">
    <property type="entry name" value="PHOSPHOTRANSFERASE SYSTEM TRANSPORT PROTEIN"/>
    <property type="match status" value="1"/>
</dbReference>
<dbReference type="FunFam" id="2.70.70.10:FF:000001">
    <property type="entry name" value="PTS system glucose-specific IIA component"/>
    <property type="match status" value="1"/>
</dbReference>
<dbReference type="Pfam" id="PF02378">
    <property type="entry name" value="PTS_EIIC"/>
    <property type="match status" value="1"/>
</dbReference>
<evidence type="ECO:0000256" key="9">
    <source>
        <dbReference type="ARBA" id="ARBA00022989"/>
    </source>
</evidence>
<evidence type="ECO:0000256" key="5">
    <source>
        <dbReference type="ARBA" id="ARBA00022679"/>
    </source>
</evidence>
<dbReference type="InterPro" id="IPR001127">
    <property type="entry name" value="PTS_EIIA_1_perm"/>
</dbReference>
<dbReference type="PROSITE" id="PS01035">
    <property type="entry name" value="PTS_EIIB_TYPE_1_CYS"/>
    <property type="match status" value="1"/>
</dbReference>
<dbReference type="GO" id="GO:0008982">
    <property type="term" value="F:protein-N(PI)-phosphohistidine-sugar phosphotransferase activity"/>
    <property type="evidence" value="ECO:0007669"/>
    <property type="project" value="InterPro"/>
</dbReference>
<feature type="domain" description="PTS EIIB type-1" evidence="14">
    <location>
        <begin position="5"/>
        <end position="87"/>
    </location>
</feature>
<evidence type="ECO:0000256" key="6">
    <source>
        <dbReference type="ARBA" id="ARBA00022683"/>
    </source>
</evidence>
<dbReference type="GO" id="GO:0016301">
    <property type="term" value="F:kinase activity"/>
    <property type="evidence" value="ECO:0007669"/>
    <property type="project" value="UniProtKB-KW"/>
</dbReference>
<keyword evidence="5" id="KW-0808">Transferase</keyword>
<keyword evidence="8" id="KW-0418">Kinase</keyword>
<keyword evidence="7 12" id="KW-0812">Transmembrane</keyword>
<reference evidence="16 17" key="1">
    <citation type="submission" date="2015-06" db="EMBL/GenBank/DDBJ databases">
        <title>The Genome Sequence of Enterococcus durans 4EA1.</title>
        <authorList>
            <consortium name="The Broad Institute Genomics Platform"/>
            <consortium name="The Broad Institute Genome Sequencing Center for Infectious Disease"/>
            <person name="Earl A.M."/>
            <person name="Van Tyne D."/>
            <person name="Lebreton F."/>
            <person name="Saavedra J.T."/>
            <person name="Gilmore M.S."/>
            <person name="Manson Mcguire A."/>
            <person name="Clock S."/>
            <person name="Crupain M."/>
            <person name="Rangan U."/>
            <person name="Young S."/>
            <person name="Abouelleil A."/>
            <person name="Cao P."/>
            <person name="Chapman S.B."/>
            <person name="Griggs A."/>
            <person name="Priest M."/>
            <person name="Shea T."/>
            <person name="Wortman J."/>
            <person name="Nusbaum C."/>
            <person name="Birren B."/>
        </authorList>
    </citation>
    <scope>NUCLEOTIDE SEQUENCE [LARGE SCALE GENOMIC DNA]</scope>
    <source>
        <strain evidence="16 17">4EA1</strain>
    </source>
</reference>
<dbReference type="EMBL" id="LEPB01000001">
    <property type="protein sequence ID" value="RCA11875.1"/>
    <property type="molecule type" value="Genomic_DNA"/>
</dbReference>
<feature type="active site" description="Phosphocysteine intermediate; for EIIB activity" evidence="11">
    <location>
        <position position="27"/>
    </location>
</feature>
<accession>A0A367CGX4</accession>
<sequence>MKKYDELIQFILENIGGINNVISANHCATRLRLKLADVSQLEEEKLKTNPLIMGIVKRENEIQLVIGPDVPKVYALFSAQLDQKKEPSAEIPTKKSIKAYGSAIVDFISGTFVPVLPILVAAGLVSAVLNIGVTFFGIGTESGTYTILNAVNNAGFYYLPIFIGYSAAKKLGINGMLGMFLGAILVHASINGIANLDFLSIPVPTTTYNTTTIPVIFGVLFMALVDRLGDRFIPQAIKYFLKPLLVILITVPVTLIVLGPLGNIVGSFIADGLSFMYEHLGWLSVGIVGAVTPLLVMTGTNQALFPLVFAMMGDYGYDSFVLPAMLAANVAVGAAALAISFQEKDTDKRSLSLSAGITGIMGVTEPAIFGVLINYSSAFFGAIIGGGIGGILAGLVQLKQYAVVSPGIAAIPTFIPTDGSGLNRNFWFSILTILLSMLLSFVVTILLQKQTIKKEKLQQASQAVKISSPLTGKVVPLQQVNDPMFADKMMGDGLAIFPTEGEVCSPIDGYVIMTTPTKHAIGLRGDNGVEILIHIGMDTVELNGRFYELHVAENQYVHAGDALITVDLENVSAAGYDLTTPIIVTNTADHEPFAKTVQEKVQREDYLFSVN</sequence>
<evidence type="ECO:0000256" key="12">
    <source>
        <dbReference type="SAM" id="Phobius"/>
    </source>
</evidence>
<dbReference type="Pfam" id="PF00358">
    <property type="entry name" value="PTS_EIIA_1"/>
    <property type="match status" value="1"/>
</dbReference>
<evidence type="ECO:0000256" key="7">
    <source>
        <dbReference type="ARBA" id="ARBA00022692"/>
    </source>
</evidence>
<feature type="transmembrane region" description="Helical" evidence="12">
    <location>
        <begin position="379"/>
        <end position="398"/>
    </location>
</feature>
<evidence type="ECO:0000256" key="2">
    <source>
        <dbReference type="ARBA" id="ARBA00022448"/>
    </source>
</evidence>
<dbReference type="Gene3D" id="3.30.1360.60">
    <property type="entry name" value="Glucose permease domain IIB"/>
    <property type="match status" value="1"/>
</dbReference>
<feature type="transmembrane region" description="Helical" evidence="12">
    <location>
        <begin position="245"/>
        <end position="270"/>
    </location>
</feature>
<feature type="transmembrane region" description="Helical" evidence="12">
    <location>
        <begin position="426"/>
        <end position="447"/>
    </location>
</feature>
<evidence type="ECO:0000256" key="10">
    <source>
        <dbReference type="ARBA" id="ARBA00023136"/>
    </source>
</evidence>
<dbReference type="PANTHER" id="PTHR30175:SF1">
    <property type="entry name" value="PTS SYSTEM ARBUTIN-, CELLOBIOSE-, AND SALICIN-SPECIFIC EIIBC COMPONENT-RELATED"/>
    <property type="match status" value="1"/>
</dbReference>
<evidence type="ECO:0000259" key="14">
    <source>
        <dbReference type="PROSITE" id="PS51098"/>
    </source>
</evidence>
<evidence type="ECO:0000313" key="17">
    <source>
        <dbReference type="Proteomes" id="UP000252797"/>
    </source>
</evidence>
<dbReference type="Gene3D" id="2.70.70.10">
    <property type="entry name" value="Glucose Permease (Domain IIA)"/>
    <property type="match status" value="1"/>
</dbReference>
<dbReference type="GO" id="GO:0090589">
    <property type="term" value="F:protein-phosphocysteine-trehalose phosphotransferase system transporter activity"/>
    <property type="evidence" value="ECO:0007669"/>
    <property type="project" value="TreeGrafter"/>
</dbReference>
<dbReference type="PROSITE" id="PS51093">
    <property type="entry name" value="PTS_EIIA_TYPE_1"/>
    <property type="match status" value="1"/>
</dbReference>
<dbReference type="PROSITE" id="PS51098">
    <property type="entry name" value="PTS_EIIB_TYPE_1"/>
    <property type="match status" value="1"/>
</dbReference>
<dbReference type="NCBIfam" id="TIGR00830">
    <property type="entry name" value="PTBA"/>
    <property type="match status" value="1"/>
</dbReference>
<evidence type="ECO:0000259" key="15">
    <source>
        <dbReference type="PROSITE" id="PS51103"/>
    </source>
</evidence>
<dbReference type="GO" id="GO:0015771">
    <property type="term" value="P:trehalose transport"/>
    <property type="evidence" value="ECO:0007669"/>
    <property type="project" value="TreeGrafter"/>
</dbReference>
<evidence type="ECO:0000256" key="3">
    <source>
        <dbReference type="ARBA" id="ARBA00022475"/>
    </source>
</evidence>
<evidence type="ECO:0000256" key="11">
    <source>
        <dbReference type="PROSITE-ProRule" id="PRU00421"/>
    </source>
</evidence>
<feature type="transmembrane region" description="Helical" evidence="12">
    <location>
        <begin position="282"/>
        <end position="308"/>
    </location>
</feature>
<feature type="transmembrane region" description="Helical" evidence="12">
    <location>
        <begin position="150"/>
        <end position="168"/>
    </location>
</feature>
<dbReference type="InterPro" id="IPR013013">
    <property type="entry name" value="PTS_EIIC_1"/>
</dbReference>
<dbReference type="GO" id="GO:0005886">
    <property type="term" value="C:plasma membrane"/>
    <property type="evidence" value="ECO:0007669"/>
    <property type="project" value="UniProtKB-SubCell"/>
</dbReference>
<dbReference type="PROSITE" id="PS51103">
    <property type="entry name" value="PTS_EIIC_TYPE_1"/>
    <property type="match status" value="1"/>
</dbReference>
<dbReference type="Proteomes" id="UP000252797">
    <property type="component" value="Unassembled WGS sequence"/>
</dbReference>
<keyword evidence="3" id="KW-1003">Cell membrane</keyword>
<dbReference type="SUPFAM" id="SSF55604">
    <property type="entry name" value="Glucose permease domain IIB"/>
    <property type="match status" value="1"/>
</dbReference>
<feature type="transmembrane region" description="Helical" evidence="12">
    <location>
        <begin position="175"/>
        <end position="194"/>
    </location>
</feature>
<keyword evidence="4" id="KW-0762">Sugar transport</keyword>
<dbReference type="NCBIfam" id="TIGR01995">
    <property type="entry name" value="PTS-II-ABC-beta"/>
    <property type="match status" value="1"/>
</dbReference>
<dbReference type="SUPFAM" id="SSF51261">
    <property type="entry name" value="Duplicated hybrid motif"/>
    <property type="match status" value="1"/>
</dbReference>